<name>A0ABV6C1R3_9ACTN</name>
<dbReference type="PANTHER" id="PTHR33692">
    <property type="entry name" value="RIBOSOME MATURATION FACTOR RIMM"/>
    <property type="match status" value="1"/>
</dbReference>
<dbReference type="EMBL" id="JBHLYQ010000040">
    <property type="protein sequence ID" value="MFC0081635.1"/>
    <property type="molecule type" value="Genomic_DNA"/>
</dbReference>
<dbReference type="InterPro" id="IPR011961">
    <property type="entry name" value="RimM"/>
</dbReference>
<dbReference type="InterPro" id="IPR002676">
    <property type="entry name" value="RimM_N"/>
</dbReference>
<evidence type="ECO:0000313" key="6">
    <source>
        <dbReference type="EMBL" id="MFC0081635.1"/>
    </source>
</evidence>
<evidence type="ECO:0000256" key="4">
    <source>
        <dbReference type="ARBA" id="ARBA00023186"/>
    </source>
</evidence>
<evidence type="ECO:0000256" key="3">
    <source>
        <dbReference type="ARBA" id="ARBA00022552"/>
    </source>
</evidence>
<dbReference type="InterPro" id="IPR036976">
    <property type="entry name" value="RimM_N_sf"/>
</dbReference>
<keyword evidence="1" id="KW-0963">Cytoplasm</keyword>
<evidence type="ECO:0000313" key="7">
    <source>
        <dbReference type="Proteomes" id="UP001589788"/>
    </source>
</evidence>
<reference evidence="6 7" key="1">
    <citation type="submission" date="2024-09" db="EMBL/GenBank/DDBJ databases">
        <authorList>
            <person name="Sun Q."/>
            <person name="Mori K."/>
        </authorList>
    </citation>
    <scope>NUCLEOTIDE SEQUENCE [LARGE SCALE GENOMIC DNA]</scope>
    <source>
        <strain evidence="6 7">JCM 15389</strain>
    </source>
</reference>
<gene>
    <name evidence="6" type="ORF">ACFFRE_05680</name>
</gene>
<proteinExistence type="predicted"/>
<protein>
    <submittedName>
        <fullName evidence="6">Ribosome maturation factor RimM</fullName>
    </submittedName>
</protein>
<evidence type="ECO:0000256" key="2">
    <source>
        <dbReference type="ARBA" id="ARBA00022517"/>
    </source>
</evidence>
<accession>A0ABV6C1R3</accession>
<dbReference type="RefSeq" id="WP_377788925.1">
    <property type="nucleotide sequence ID" value="NZ_JBHLYQ010000040.1"/>
</dbReference>
<comment type="caution">
    <text evidence="6">The sequence shown here is derived from an EMBL/GenBank/DDBJ whole genome shotgun (WGS) entry which is preliminary data.</text>
</comment>
<keyword evidence="3" id="KW-0698">rRNA processing</keyword>
<feature type="domain" description="RimM N-terminal" evidence="5">
    <location>
        <begin position="2"/>
        <end position="81"/>
    </location>
</feature>
<dbReference type="Gene3D" id="2.40.30.60">
    <property type="entry name" value="RimM"/>
    <property type="match status" value="1"/>
</dbReference>
<evidence type="ECO:0000256" key="1">
    <source>
        <dbReference type="ARBA" id="ARBA00022490"/>
    </source>
</evidence>
<organism evidence="6 7">
    <name type="scientific">Aciditerrimonas ferrireducens</name>
    <dbReference type="NCBI Taxonomy" id="667306"/>
    <lineage>
        <taxon>Bacteria</taxon>
        <taxon>Bacillati</taxon>
        <taxon>Actinomycetota</taxon>
        <taxon>Acidimicrobiia</taxon>
        <taxon>Acidimicrobiales</taxon>
        <taxon>Acidimicrobiaceae</taxon>
        <taxon>Aciditerrimonas</taxon>
    </lineage>
</organism>
<evidence type="ECO:0000259" key="5">
    <source>
        <dbReference type="Pfam" id="PF01782"/>
    </source>
</evidence>
<dbReference type="PANTHER" id="PTHR33692:SF1">
    <property type="entry name" value="RIBOSOME MATURATION FACTOR RIMM"/>
    <property type="match status" value="1"/>
</dbReference>
<keyword evidence="2" id="KW-0690">Ribosome biogenesis</keyword>
<keyword evidence="4" id="KW-0143">Chaperone</keyword>
<sequence>MVRAHGLRGEVVVELWSNRPERRQPGAELIARFPDRERPLVVLASRPFGPGAQDPVSRWLVRFETVSDRAAAEALRGAVLLGRPIADPDALWVDELCGARLVDPEGRPVGEVRAVLANPASDLLELADGRLLPLRFVVGRTDEGFVVEAPAGLLDDPPS</sequence>
<dbReference type="InterPro" id="IPR009000">
    <property type="entry name" value="Transl_B-barrel_sf"/>
</dbReference>
<keyword evidence="7" id="KW-1185">Reference proteome</keyword>
<dbReference type="Proteomes" id="UP001589788">
    <property type="component" value="Unassembled WGS sequence"/>
</dbReference>
<dbReference type="Pfam" id="PF01782">
    <property type="entry name" value="RimM"/>
    <property type="match status" value="1"/>
</dbReference>
<dbReference type="SUPFAM" id="SSF50447">
    <property type="entry name" value="Translation proteins"/>
    <property type="match status" value="1"/>
</dbReference>